<gene>
    <name evidence="12" type="ORF">SORBI_3007G208700</name>
</gene>
<name>A0A1Z5RBQ3_SORBI</name>
<evidence type="ECO:0000256" key="5">
    <source>
        <dbReference type="ARBA" id="ARBA00022729"/>
    </source>
</evidence>
<dbReference type="PANTHER" id="PTHR27005">
    <property type="entry name" value="WALL-ASSOCIATED RECEPTOR KINASE-LIKE 21"/>
    <property type="match status" value="1"/>
</dbReference>
<keyword evidence="2" id="KW-0723">Serine/threonine-protein kinase</keyword>
<evidence type="ECO:0000256" key="3">
    <source>
        <dbReference type="ARBA" id="ARBA00022536"/>
    </source>
</evidence>
<keyword evidence="8" id="KW-1015">Disulfide bond</keyword>
<keyword evidence="9" id="KW-0325">Glycoprotein</keyword>
<accession>A0A1Z5RBQ3</accession>
<comment type="subcellular location">
    <subcellularLocation>
        <location evidence="1">Membrane</location>
        <topology evidence="1">Single-pass type I membrane protein</topology>
    </subcellularLocation>
</comment>
<evidence type="ECO:0000256" key="7">
    <source>
        <dbReference type="ARBA" id="ARBA00022840"/>
    </source>
</evidence>
<sequence length="695" mass="77134">MGFSRLFLVYLLVMMAVPGLAAADVPMARSPDGATRCGHIDVPYPFGLEAHCAIHSGFHLSCTKTVDGTSKLLLNNTLEVIKISVQHNKCYDQSTKAMVSNEERMNITSTPYVLSRSDNKLIVLGCTSFSYIKTCTFTIGCSSTCEEAPKNGSCSSTAGCCQVNLPRFTHVTQGSFHMLRNTTDPIWGEYPCNYVTMVETKAFKFSTTYLTSTAFYDTDNATVPVVMEWGIAKMKCNKTAENDKNVPYACVANNSKCVHNDAGYACNCSSGYKGNPYLVNGCTDIDECENQEANSCYGICLNSPGSFQCQCPRLSIGLGVGGSTTLLLIALGGPLIVRKVKLRRLQKMKQKIFNQNHGLLLKELVSSNTCIGERMIISLRDLEKATDSFDCSRVVGGGGHGVVFKGILDLHEFINEVVVLSQVNHRNVVKLLGCCLETEVPLLVYEFISNGTLYNHLHVEGPISLLWADRIRIALEVTRALSYLHLGCSMPIYHRDIKSSNILLDDSLTAKVSDFGASRYIPIDQTGVTTIVQGTLGYLDPMYHYTGRLTDKSDVFSFGVLLIELLTRKKPSKYRSNDGDYLVSHFEKMLTTRNLASIVDPQVMEEENGDLQEVATLAVMCTKLRGEDRPTMREVELRLENLLLKKKLVTCITIARRNNEDETQFQYVPIEPVTNDTSRQYTMEEEMLLSASYPR</sequence>
<dbReference type="PROSITE" id="PS00108">
    <property type="entry name" value="PROTEIN_KINASE_ST"/>
    <property type="match status" value="1"/>
</dbReference>
<evidence type="ECO:0000256" key="1">
    <source>
        <dbReference type="ARBA" id="ARBA00004479"/>
    </source>
</evidence>
<dbReference type="FunFam" id="1.10.510.10:FF:000084">
    <property type="entry name" value="Wall-associated receptor kinase 2"/>
    <property type="match status" value="1"/>
</dbReference>
<dbReference type="InterPro" id="IPR045274">
    <property type="entry name" value="WAK-like"/>
</dbReference>
<dbReference type="InterPro" id="IPR011009">
    <property type="entry name" value="Kinase-like_dom_sf"/>
</dbReference>
<dbReference type="AlphaFoldDB" id="A0A1Z5RBQ3"/>
<dbReference type="SMART" id="SM00220">
    <property type="entry name" value="S_TKc"/>
    <property type="match status" value="1"/>
</dbReference>
<feature type="domain" description="Protein kinase" evidence="11">
    <location>
        <begin position="389"/>
        <end position="644"/>
    </location>
</feature>
<keyword evidence="5 10" id="KW-0732">Signal</keyword>
<feature type="signal peptide" evidence="10">
    <location>
        <begin position="1"/>
        <end position="22"/>
    </location>
</feature>
<dbReference type="Proteomes" id="UP000000768">
    <property type="component" value="Chromosome 7"/>
</dbReference>
<dbReference type="CDD" id="cd00054">
    <property type="entry name" value="EGF_CA"/>
    <property type="match status" value="1"/>
</dbReference>
<dbReference type="InterPro" id="IPR001881">
    <property type="entry name" value="EGF-like_Ca-bd_dom"/>
</dbReference>
<dbReference type="Gene3D" id="3.30.200.20">
    <property type="entry name" value="Phosphorylase Kinase, domain 1"/>
    <property type="match status" value="2"/>
</dbReference>
<dbReference type="InterPro" id="IPR025287">
    <property type="entry name" value="WAK_GUB"/>
</dbReference>
<dbReference type="GO" id="GO:0005524">
    <property type="term" value="F:ATP binding"/>
    <property type="evidence" value="ECO:0007669"/>
    <property type="project" value="UniProtKB-KW"/>
</dbReference>
<evidence type="ECO:0000259" key="11">
    <source>
        <dbReference type="PROSITE" id="PS50011"/>
    </source>
</evidence>
<keyword evidence="6" id="KW-0547">Nucleotide-binding</keyword>
<dbReference type="InParanoid" id="A0A1Z5RBQ3"/>
<dbReference type="Gramene" id="OQU80911">
    <property type="protein sequence ID" value="OQU80911"/>
    <property type="gene ID" value="SORBI_3007G208700"/>
</dbReference>
<keyword evidence="7" id="KW-0067">ATP-binding</keyword>
<dbReference type="GO" id="GO:0007166">
    <property type="term" value="P:cell surface receptor signaling pathway"/>
    <property type="evidence" value="ECO:0000318"/>
    <property type="project" value="GO_Central"/>
</dbReference>
<dbReference type="eggNOG" id="ENOG502QQPF">
    <property type="taxonomic scope" value="Eukaryota"/>
</dbReference>
<evidence type="ECO:0000313" key="12">
    <source>
        <dbReference type="EMBL" id="OQU80911.1"/>
    </source>
</evidence>
<dbReference type="InterPro" id="IPR000719">
    <property type="entry name" value="Prot_kinase_dom"/>
</dbReference>
<evidence type="ECO:0000256" key="9">
    <source>
        <dbReference type="ARBA" id="ARBA00023180"/>
    </source>
</evidence>
<dbReference type="Pfam" id="PF07645">
    <property type="entry name" value="EGF_CA"/>
    <property type="match status" value="1"/>
</dbReference>
<proteinExistence type="predicted"/>
<dbReference type="InterPro" id="IPR018097">
    <property type="entry name" value="EGF_Ca-bd_CS"/>
</dbReference>
<dbReference type="Pfam" id="PF13947">
    <property type="entry name" value="GUB_WAK_bind"/>
    <property type="match status" value="1"/>
</dbReference>
<dbReference type="OMA" id="KMDMSYD"/>
<evidence type="ECO:0000256" key="4">
    <source>
        <dbReference type="ARBA" id="ARBA00022679"/>
    </source>
</evidence>
<dbReference type="SUPFAM" id="SSF57196">
    <property type="entry name" value="EGF/Laminin"/>
    <property type="match status" value="1"/>
</dbReference>
<evidence type="ECO:0000256" key="8">
    <source>
        <dbReference type="ARBA" id="ARBA00023157"/>
    </source>
</evidence>
<dbReference type="InterPro" id="IPR008271">
    <property type="entry name" value="Ser/Thr_kinase_AS"/>
</dbReference>
<dbReference type="SMART" id="SM00179">
    <property type="entry name" value="EGF_CA"/>
    <property type="match status" value="1"/>
</dbReference>
<keyword evidence="2" id="KW-0418">Kinase</keyword>
<dbReference type="FunFam" id="3.30.200.20:FF:001380">
    <property type="entry name" value="Protein kinase superfamily protein"/>
    <property type="match status" value="1"/>
</dbReference>
<dbReference type="Pfam" id="PF07714">
    <property type="entry name" value="PK_Tyr_Ser-Thr"/>
    <property type="match status" value="1"/>
</dbReference>
<dbReference type="PROSITE" id="PS50011">
    <property type="entry name" value="PROTEIN_KINASE_DOM"/>
    <property type="match status" value="1"/>
</dbReference>
<protein>
    <recommendedName>
        <fullName evidence="11">Protein kinase domain-containing protein</fullName>
    </recommendedName>
</protein>
<evidence type="ECO:0000256" key="6">
    <source>
        <dbReference type="ARBA" id="ARBA00022741"/>
    </source>
</evidence>
<dbReference type="InterPro" id="IPR049883">
    <property type="entry name" value="NOTCH1_EGF-like"/>
</dbReference>
<dbReference type="Gene3D" id="1.10.510.10">
    <property type="entry name" value="Transferase(Phosphotransferase) domain 1"/>
    <property type="match status" value="1"/>
</dbReference>
<evidence type="ECO:0000256" key="10">
    <source>
        <dbReference type="SAM" id="SignalP"/>
    </source>
</evidence>
<dbReference type="GO" id="GO:0005886">
    <property type="term" value="C:plasma membrane"/>
    <property type="evidence" value="ECO:0000318"/>
    <property type="project" value="GO_Central"/>
</dbReference>
<dbReference type="GO" id="GO:0005509">
    <property type="term" value="F:calcium ion binding"/>
    <property type="evidence" value="ECO:0007669"/>
    <property type="project" value="InterPro"/>
</dbReference>
<dbReference type="PROSITE" id="PS01187">
    <property type="entry name" value="EGF_CA"/>
    <property type="match status" value="1"/>
</dbReference>
<reference evidence="12 13" key="1">
    <citation type="journal article" date="2009" name="Nature">
        <title>The Sorghum bicolor genome and the diversification of grasses.</title>
        <authorList>
            <person name="Paterson A.H."/>
            <person name="Bowers J.E."/>
            <person name="Bruggmann R."/>
            <person name="Dubchak I."/>
            <person name="Grimwood J."/>
            <person name="Gundlach H."/>
            <person name="Haberer G."/>
            <person name="Hellsten U."/>
            <person name="Mitros T."/>
            <person name="Poliakov A."/>
            <person name="Schmutz J."/>
            <person name="Spannagl M."/>
            <person name="Tang H."/>
            <person name="Wang X."/>
            <person name="Wicker T."/>
            <person name="Bharti A.K."/>
            <person name="Chapman J."/>
            <person name="Feltus F.A."/>
            <person name="Gowik U."/>
            <person name="Grigoriev I.V."/>
            <person name="Lyons E."/>
            <person name="Maher C.A."/>
            <person name="Martis M."/>
            <person name="Narechania A."/>
            <person name="Otillar R.P."/>
            <person name="Penning B.W."/>
            <person name="Salamov A.A."/>
            <person name="Wang Y."/>
            <person name="Zhang L."/>
            <person name="Carpita N.C."/>
            <person name="Freeling M."/>
            <person name="Gingle A.R."/>
            <person name="Hash C.T."/>
            <person name="Keller B."/>
            <person name="Klein P."/>
            <person name="Kresovich S."/>
            <person name="McCann M.C."/>
            <person name="Ming R."/>
            <person name="Peterson D.G."/>
            <person name="Mehboob-ur-Rahman"/>
            <person name="Ware D."/>
            <person name="Westhoff P."/>
            <person name="Mayer K.F."/>
            <person name="Messing J."/>
            <person name="Rokhsar D.S."/>
        </authorList>
    </citation>
    <scope>NUCLEOTIDE SEQUENCE [LARGE SCALE GENOMIC DNA]</scope>
    <source>
        <strain evidence="13">cv. BTx623</strain>
    </source>
</reference>
<dbReference type="GO" id="GO:0030247">
    <property type="term" value="F:polysaccharide binding"/>
    <property type="evidence" value="ECO:0007669"/>
    <property type="project" value="InterPro"/>
</dbReference>
<reference evidence="13" key="2">
    <citation type="journal article" date="2018" name="Plant J.">
        <title>The Sorghum bicolor reference genome: improved assembly, gene annotations, a transcriptome atlas, and signatures of genome organization.</title>
        <authorList>
            <person name="McCormick R.F."/>
            <person name="Truong S.K."/>
            <person name="Sreedasyam A."/>
            <person name="Jenkins J."/>
            <person name="Shu S."/>
            <person name="Sims D."/>
            <person name="Kennedy M."/>
            <person name="Amirebrahimi M."/>
            <person name="Weers B.D."/>
            <person name="McKinley B."/>
            <person name="Mattison A."/>
            <person name="Morishige D.T."/>
            <person name="Grimwood J."/>
            <person name="Schmutz J."/>
            <person name="Mullet J.E."/>
        </authorList>
    </citation>
    <scope>NUCLEOTIDE SEQUENCE [LARGE SCALE GENOMIC DNA]</scope>
    <source>
        <strain evidence="13">cv. BTx623</strain>
    </source>
</reference>
<keyword evidence="4" id="KW-0808">Transferase</keyword>
<dbReference type="PANTHER" id="PTHR27005:SF495">
    <property type="entry name" value="PROTEIN KINASE DOMAIN-CONTAINING PROTEIN"/>
    <property type="match status" value="1"/>
</dbReference>
<organism evidence="12 13">
    <name type="scientific">Sorghum bicolor</name>
    <name type="common">Sorghum</name>
    <name type="synonym">Sorghum vulgare</name>
    <dbReference type="NCBI Taxonomy" id="4558"/>
    <lineage>
        <taxon>Eukaryota</taxon>
        <taxon>Viridiplantae</taxon>
        <taxon>Streptophyta</taxon>
        <taxon>Embryophyta</taxon>
        <taxon>Tracheophyta</taxon>
        <taxon>Spermatophyta</taxon>
        <taxon>Magnoliopsida</taxon>
        <taxon>Liliopsida</taxon>
        <taxon>Poales</taxon>
        <taxon>Poaceae</taxon>
        <taxon>PACMAD clade</taxon>
        <taxon>Panicoideae</taxon>
        <taxon>Andropogonodae</taxon>
        <taxon>Andropogoneae</taxon>
        <taxon>Sorghinae</taxon>
        <taxon>Sorghum</taxon>
    </lineage>
</organism>
<dbReference type="EMBL" id="CM000766">
    <property type="protein sequence ID" value="OQU80911.1"/>
    <property type="molecule type" value="Genomic_DNA"/>
</dbReference>
<dbReference type="SUPFAM" id="SSF56112">
    <property type="entry name" value="Protein kinase-like (PK-like)"/>
    <property type="match status" value="1"/>
</dbReference>
<evidence type="ECO:0000313" key="13">
    <source>
        <dbReference type="Proteomes" id="UP000000768"/>
    </source>
</evidence>
<evidence type="ECO:0000256" key="2">
    <source>
        <dbReference type="ARBA" id="ARBA00022527"/>
    </source>
</evidence>
<dbReference type="GO" id="GO:0004674">
    <property type="term" value="F:protein serine/threonine kinase activity"/>
    <property type="evidence" value="ECO:0007669"/>
    <property type="project" value="UniProtKB-KW"/>
</dbReference>
<dbReference type="InterPro" id="IPR001245">
    <property type="entry name" value="Ser-Thr/Tyr_kinase_cat_dom"/>
</dbReference>
<keyword evidence="13" id="KW-1185">Reference proteome</keyword>
<feature type="chain" id="PRO_5012599862" description="Protein kinase domain-containing protein" evidence="10">
    <location>
        <begin position="23"/>
        <end position="695"/>
    </location>
</feature>
<keyword evidence="3" id="KW-0245">EGF-like domain</keyword>
<dbReference type="Gene3D" id="2.10.25.10">
    <property type="entry name" value="Laminin"/>
    <property type="match status" value="1"/>
</dbReference>